<accession>A0A9P0HBP6</accession>
<dbReference type="EMBL" id="OV725080">
    <property type="protein sequence ID" value="CAH1398992.1"/>
    <property type="molecule type" value="Genomic_DNA"/>
</dbReference>
<sequence length="102" mass="11590">MCEVNAINVRLLTTVSEQLENVTDPWKDLPQHYQHPKLSLVSNLRVSASLLQAIITTRLRRRRPYVQECTTQPTPLLLGIATSAHRLILNEISSRFKTVSAK</sequence>
<keyword evidence="2" id="KW-1185">Reference proteome</keyword>
<organism evidence="1 2">
    <name type="scientific">Nezara viridula</name>
    <name type="common">Southern green stink bug</name>
    <name type="synonym">Cimex viridulus</name>
    <dbReference type="NCBI Taxonomy" id="85310"/>
    <lineage>
        <taxon>Eukaryota</taxon>
        <taxon>Metazoa</taxon>
        <taxon>Ecdysozoa</taxon>
        <taxon>Arthropoda</taxon>
        <taxon>Hexapoda</taxon>
        <taxon>Insecta</taxon>
        <taxon>Pterygota</taxon>
        <taxon>Neoptera</taxon>
        <taxon>Paraneoptera</taxon>
        <taxon>Hemiptera</taxon>
        <taxon>Heteroptera</taxon>
        <taxon>Panheteroptera</taxon>
        <taxon>Pentatomomorpha</taxon>
        <taxon>Pentatomoidea</taxon>
        <taxon>Pentatomidae</taxon>
        <taxon>Pentatominae</taxon>
        <taxon>Nezara</taxon>
    </lineage>
</organism>
<gene>
    <name evidence="1" type="ORF">NEZAVI_LOCUS8540</name>
</gene>
<dbReference type="Proteomes" id="UP001152798">
    <property type="component" value="Chromosome 4"/>
</dbReference>
<evidence type="ECO:0000313" key="1">
    <source>
        <dbReference type="EMBL" id="CAH1398992.1"/>
    </source>
</evidence>
<evidence type="ECO:0000313" key="2">
    <source>
        <dbReference type="Proteomes" id="UP001152798"/>
    </source>
</evidence>
<name>A0A9P0HBP6_NEZVI</name>
<dbReference type="AlphaFoldDB" id="A0A9P0HBP6"/>
<proteinExistence type="predicted"/>
<reference evidence="1" key="1">
    <citation type="submission" date="2022-01" db="EMBL/GenBank/DDBJ databases">
        <authorList>
            <person name="King R."/>
        </authorList>
    </citation>
    <scope>NUCLEOTIDE SEQUENCE</scope>
</reference>
<protein>
    <submittedName>
        <fullName evidence="1">Uncharacterized protein</fullName>
    </submittedName>
</protein>